<gene>
    <name evidence="1" type="ORF">ENX07_00245</name>
</gene>
<dbReference type="AlphaFoldDB" id="A0A7C3UVE4"/>
<evidence type="ECO:0000313" key="1">
    <source>
        <dbReference type="EMBL" id="HGE98502.1"/>
    </source>
</evidence>
<organism evidence="1">
    <name type="scientific">candidate division WOR-3 bacterium</name>
    <dbReference type="NCBI Taxonomy" id="2052148"/>
    <lineage>
        <taxon>Bacteria</taxon>
        <taxon>Bacteria division WOR-3</taxon>
    </lineage>
</organism>
<dbReference type="EMBL" id="DTMQ01000003">
    <property type="protein sequence ID" value="HGE98502.1"/>
    <property type="molecule type" value="Genomic_DNA"/>
</dbReference>
<protein>
    <submittedName>
        <fullName evidence="1">Uncharacterized protein</fullName>
    </submittedName>
</protein>
<reference evidence="1" key="1">
    <citation type="journal article" date="2020" name="mSystems">
        <title>Genome- and Community-Level Interaction Insights into Carbon Utilization and Element Cycling Functions of Hydrothermarchaeota in Hydrothermal Sediment.</title>
        <authorList>
            <person name="Zhou Z."/>
            <person name="Liu Y."/>
            <person name="Xu W."/>
            <person name="Pan J."/>
            <person name="Luo Z.H."/>
            <person name="Li M."/>
        </authorList>
    </citation>
    <scope>NUCLEOTIDE SEQUENCE [LARGE SCALE GENOMIC DNA]</scope>
    <source>
        <strain evidence="1">SpSt-906</strain>
    </source>
</reference>
<name>A0A7C3UVE4_UNCW3</name>
<proteinExistence type="predicted"/>
<comment type="caution">
    <text evidence="1">The sequence shown here is derived from an EMBL/GenBank/DDBJ whole genome shotgun (WGS) entry which is preliminary data.</text>
</comment>
<accession>A0A7C3UVE4</accession>
<sequence length="72" mass="8336">MSDINDSSLPPYNFIFLTNLLEWVETPKREQTRFQVFSKLVVISLGGFWDFIVATRSQLLPDFVRILQKGDG</sequence>